<gene>
    <name evidence="1" type="ORF">SOASR032_20050</name>
</gene>
<sequence>MPGKKLSPKIENPAVHLYYILIEIKWITSRPDCASFAFLQADAADRINLFKLINMSNER</sequence>
<name>A0ABQ5LIJ9_9GAMM</name>
<proteinExistence type="predicted"/>
<reference evidence="1" key="1">
    <citation type="submission" date="2022-06" db="EMBL/GenBank/DDBJ databases">
        <title>Draft genome sequences of Pragia fontium str. JCM24417.</title>
        <authorList>
            <person name="Wakabayashi Y."/>
            <person name="Kojima K."/>
        </authorList>
    </citation>
    <scope>NUCLEOTIDE SEQUENCE</scope>
    <source>
        <strain evidence="1">JCM 24417</strain>
    </source>
</reference>
<evidence type="ECO:0000313" key="1">
    <source>
        <dbReference type="EMBL" id="GKX63436.1"/>
    </source>
</evidence>
<accession>A0ABQ5LIJ9</accession>
<protein>
    <submittedName>
        <fullName evidence="1">Uncharacterized protein</fullName>
    </submittedName>
</protein>
<dbReference type="EMBL" id="BRLJ01000005">
    <property type="protein sequence ID" value="GKX63436.1"/>
    <property type="molecule type" value="Genomic_DNA"/>
</dbReference>
<organism evidence="1 2">
    <name type="scientific">Pragia fontium</name>
    <dbReference type="NCBI Taxonomy" id="82985"/>
    <lineage>
        <taxon>Bacteria</taxon>
        <taxon>Pseudomonadati</taxon>
        <taxon>Pseudomonadota</taxon>
        <taxon>Gammaproteobacteria</taxon>
        <taxon>Enterobacterales</taxon>
        <taxon>Budviciaceae</taxon>
        <taxon>Pragia</taxon>
    </lineage>
</organism>
<dbReference type="Proteomes" id="UP001059610">
    <property type="component" value="Unassembled WGS sequence"/>
</dbReference>
<evidence type="ECO:0000313" key="2">
    <source>
        <dbReference type="Proteomes" id="UP001059610"/>
    </source>
</evidence>
<comment type="caution">
    <text evidence="1">The sequence shown here is derived from an EMBL/GenBank/DDBJ whole genome shotgun (WGS) entry which is preliminary data.</text>
</comment>
<keyword evidence="2" id="KW-1185">Reference proteome</keyword>